<comment type="caution">
    <text evidence="1">The sequence shown here is derived from an EMBL/GenBank/DDBJ whole genome shotgun (WGS) entry which is preliminary data.</text>
</comment>
<reference evidence="1" key="2">
    <citation type="submission" date="2023-05" db="EMBL/GenBank/DDBJ databases">
        <authorList>
            <person name="Fouks B."/>
        </authorList>
    </citation>
    <scope>NUCLEOTIDE SEQUENCE</scope>
    <source>
        <strain evidence="1">Stay&amp;Tobe</strain>
        <tissue evidence="1">Testes</tissue>
    </source>
</reference>
<dbReference type="EMBL" id="JASPKZ010007829">
    <property type="protein sequence ID" value="KAJ9582096.1"/>
    <property type="molecule type" value="Genomic_DNA"/>
</dbReference>
<accession>A0AAD7ZKJ1</accession>
<evidence type="ECO:0000313" key="2">
    <source>
        <dbReference type="Proteomes" id="UP001233999"/>
    </source>
</evidence>
<organism evidence="1 2">
    <name type="scientific">Diploptera punctata</name>
    <name type="common">Pacific beetle cockroach</name>
    <dbReference type="NCBI Taxonomy" id="6984"/>
    <lineage>
        <taxon>Eukaryota</taxon>
        <taxon>Metazoa</taxon>
        <taxon>Ecdysozoa</taxon>
        <taxon>Arthropoda</taxon>
        <taxon>Hexapoda</taxon>
        <taxon>Insecta</taxon>
        <taxon>Pterygota</taxon>
        <taxon>Neoptera</taxon>
        <taxon>Polyneoptera</taxon>
        <taxon>Dictyoptera</taxon>
        <taxon>Blattodea</taxon>
        <taxon>Blaberoidea</taxon>
        <taxon>Blaberidae</taxon>
        <taxon>Diplopterinae</taxon>
        <taxon>Diploptera</taxon>
    </lineage>
</organism>
<gene>
    <name evidence="1" type="ORF">L9F63_003552</name>
</gene>
<evidence type="ECO:0000313" key="1">
    <source>
        <dbReference type="EMBL" id="KAJ9582096.1"/>
    </source>
</evidence>
<name>A0AAD7ZKJ1_DIPPU</name>
<feature type="non-terminal residue" evidence="1">
    <location>
        <position position="68"/>
    </location>
</feature>
<proteinExistence type="predicted"/>
<sequence>IKVSYPIISWIASIFENARQALISTADILIIILYKAERNPLHSDSTAHAMKTLESRTRNCEKDTLNTV</sequence>
<protein>
    <submittedName>
        <fullName evidence="1">Uncharacterized protein</fullName>
    </submittedName>
</protein>
<dbReference type="Proteomes" id="UP001233999">
    <property type="component" value="Unassembled WGS sequence"/>
</dbReference>
<keyword evidence="2" id="KW-1185">Reference proteome</keyword>
<reference evidence="1" key="1">
    <citation type="journal article" date="2023" name="IScience">
        <title>Live-bearing cockroach genome reveals convergent evolutionary mechanisms linked to viviparity in insects and beyond.</title>
        <authorList>
            <person name="Fouks B."/>
            <person name="Harrison M.C."/>
            <person name="Mikhailova A.A."/>
            <person name="Marchal E."/>
            <person name="English S."/>
            <person name="Carruthers M."/>
            <person name="Jennings E.C."/>
            <person name="Chiamaka E.L."/>
            <person name="Frigard R.A."/>
            <person name="Pippel M."/>
            <person name="Attardo G.M."/>
            <person name="Benoit J.B."/>
            <person name="Bornberg-Bauer E."/>
            <person name="Tobe S.S."/>
        </authorList>
    </citation>
    <scope>NUCLEOTIDE SEQUENCE</scope>
    <source>
        <strain evidence="1">Stay&amp;Tobe</strain>
    </source>
</reference>
<feature type="non-terminal residue" evidence="1">
    <location>
        <position position="1"/>
    </location>
</feature>
<dbReference type="AlphaFoldDB" id="A0AAD7ZKJ1"/>